<reference evidence="1 2" key="1">
    <citation type="submission" date="2016-04" db="EMBL/GenBank/DDBJ databases">
        <title>Identification of putative biosynthetic pathways for the production of bioactive secondary metabolites by the marine actinomycete Kocuria kristinae RUTW2-3.</title>
        <authorList>
            <person name="Waterworth S.C."/>
            <person name="Walmsley T.A."/>
            <person name="Matongo T."/>
            <person name="Davies-Coleman M.T."/>
            <person name="Dorrington R.A."/>
        </authorList>
    </citation>
    <scope>NUCLEOTIDE SEQUENCE [LARGE SCALE GENOMIC DNA]</scope>
    <source>
        <strain evidence="1 2">RUTW4-5</strain>
    </source>
</reference>
<name>A0A657IUN7_9MICC</name>
<evidence type="ECO:0000313" key="1">
    <source>
        <dbReference type="EMBL" id="OAX61536.1"/>
    </source>
</evidence>
<evidence type="ECO:0000313" key="2">
    <source>
        <dbReference type="Proteomes" id="UP000092021"/>
    </source>
</evidence>
<comment type="caution">
    <text evidence="1">The sequence shown here is derived from an EMBL/GenBank/DDBJ whole genome shotgun (WGS) entry which is preliminary data.</text>
</comment>
<protein>
    <submittedName>
        <fullName evidence="1">Uncharacterized protein</fullName>
    </submittedName>
</protein>
<dbReference type="AlphaFoldDB" id="A0A657IUN7"/>
<sequence>MIEEDMMDFADLVNEFAVSARDNLRGPGQREAALAAPVAELMRGVGEMVGHRVVAHNEVTVTDDVGEAVRPTSGSGWMGCSPVTLS</sequence>
<dbReference type="EMBL" id="LWGZ01000445">
    <property type="protein sequence ID" value="OAX61536.1"/>
    <property type="molecule type" value="Genomic_DNA"/>
</dbReference>
<proteinExistence type="predicted"/>
<gene>
    <name evidence="1" type="ORF">A5N15_05175</name>
</gene>
<organism evidence="1 2">
    <name type="scientific">Rothia kristinae</name>
    <dbReference type="NCBI Taxonomy" id="37923"/>
    <lineage>
        <taxon>Bacteria</taxon>
        <taxon>Bacillati</taxon>
        <taxon>Actinomycetota</taxon>
        <taxon>Actinomycetes</taxon>
        <taxon>Micrococcales</taxon>
        <taxon>Micrococcaceae</taxon>
        <taxon>Rothia</taxon>
    </lineage>
</organism>
<accession>A0A657IUN7</accession>
<dbReference type="Proteomes" id="UP000092021">
    <property type="component" value="Unassembled WGS sequence"/>
</dbReference>